<evidence type="ECO:0000256" key="10">
    <source>
        <dbReference type="ARBA" id="ARBA00023055"/>
    </source>
</evidence>
<dbReference type="GO" id="GO:0042981">
    <property type="term" value="P:regulation of apoptotic process"/>
    <property type="evidence" value="ECO:0007669"/>
    <property type="project" value="TreeGrafter"/>
</dbReference>
<organism evidence="21 22">
    <name type="scientific">Oryctolagus cuniculus</name>
    <name type="common">Rabbit</name>
    <dbReference type="NCBI Taxonomy" id="9986"/>
    <lineage>
        <taxon>Eukaryota</taxon>
        <taxon>Metazoa</taxon>
        <taxon>Chordata</taxon>
        <taxon>Craniata</taxon>
        <taxon>Vertebrata</taxon>
        <taxon>Euteleostomi</taxon>
        <taxon>Mammalia</taxon>
        <taxon>Eutheria</taxon>
        <taxon>Euarchontoglires</taxon>
        <taxon>Glires</taxon>
        <taxon>Lagomorpha</taxon>
        <taxon>Leporidae</taxon>
        <taxon>Oryctolagus</taxon>
    </lineage>
</organism>
<dbReference type="Ensembl" id="ENSOCUT00000005302.3">
    <property type="protein sequence ID" value="ENSOCUP00000004598.3"/>
    <property type="gene ID" value="ENSOCUG00000005302.3"/>
</dbReference>
<keyword evidence="11" id="KW-0010">Activator</keyword>
<keyword evidence="7" id="KW-0256">Endoplasmic reticulum</keyword>
<dbReference type="GO" id="GO:0019915">
    <property type="term" value="P:lipid storage"/>
    <property type="evidence" value="ECO:0007669"/>
    <property type="project" value="Ensembl"/>
</dbReference>
<dbReference type="InParanoid" id="G1SNM7"/>
<reference evidence="21" key="2">
    <citation type="submission" date="2025-08" db="UniProtKB">
        <authorList>
            <consortium name="Ensembl"/>
        </authorList>
    </citation>
    <scope>IDENTIFICATION</scope>
    <source>
        <strain evidence="21">Thorbecke</strain>
    </source>
</reference>
<dbReference type="GO" id="GO:0005829">
    <property type="term" value="C:cytosol"/>
    <property type="evidence" value="ECO:0007669"/>
    <property type="project" value="Ensembl"/>
</dbReference>
<dbReference type="eggNOG" id="ENOG502QU28">
    <property type="taxonomic scope" value="Eukaryota"/>
</dbReference>
<comment type="similarity">
    <text evidence="15">Belongs to the CIDE family.</text>
</comment>
<keyword evidence="6 19" id="KW-0053">Apoptosis</keyword>
<feature type="domain" description="CIDE-N" evidence="20">
    <location>
        <begin position="41"/>
        <end position="118"/>
    </location>
</feature>
<keyword evidence="13" id="KW-0539">Nucleus</keyword>
<dbReference type="PANTHER" id="PTHR12306">
    <property type="entry name" value="CELL DEATH ACTIVATOR CIDE"/>
    <property type="match status" value="1"/>
</dbReference>
<reference evidence="21" key="3">
    <citation type="submission" date="2025-09" db="UniProtKB">
        <authorList>
            <consortium name="Ensembl"/>
        </authorList>
    </citation>
    <scope>IDENTIFICATION</scope>
    <source>
        <strain evidence="21">Thorbecke</strain>
    </source>
</reference>
<evidence type="ECO:0000256" key="19">
    <source>
        <dbReference type="PROSITE-ProRule" id="PRU00447"/>
    </source>
</evidence>
<dbReference type="Bgee" id="ENSOCUG00000005302">
    <property type="expression patterns" value="Expressed in skin of back and 19 other cell types or tissues"/>
</dbReference>
<comment type="subcellular location">
    <subcellularLocation>
        <location evidence="2">Endoplasmic reticulum</location>
    </subcellularLocation>
    <subcellularLocation>
        <location evidence="3">Lipid droplet</location>
    </subcellularLocation>
    <subcellularLocation>
        <location evidence="1">Nucleus</location>
    </subcellularLocation>
</comment>
<gene>
    <name evidence="21" type="primary">CIDEC</name>
</gene>
<evidence type="ECO:0000256" key="12">
    <source>
        <dbReference type="ARBA" id="ARBA00023163"/>
    </source>
</evidence>
<reference evidence="21 22" key="1">
    <citation type="journal article" date="2011" name="Nature">
        <title>A high-resolution map of human evolutionary constraint using 29 mammals.</title>
        <authorList>
            <person name="Lindblad-Toh K."/>
            <person name="Garber M."/>
            <person name="Zuk O."/>
            <person name="Lin M.F."/>
            <person name="Parker B.J."/>
            <person name="Washietl S."/>
            <person name="Kheradpour P."/>
            <person name="Ernst J."/>
            <person name="Jordan G."/>
            <person name="Mauceli E."/>
            <person name="Ward L.D."/>
            <person name="Lowe C.B."/>
            <person name="Holloway A.K."/>
            <person name="Clamp M."/>
            <person name="Gnerre S."/>
            <person name="Alfoldi J."/>
            <person name="Beal K."/>
            <person name="Chang J."/>
            <person name="Clawson H."/>
            <person name="Cuff J."/>
            <person name="Di Palma F."/>
            <person name="Fitzgerald S."/>
            <person name="Flicek P."/>
            <person name="Guttman M."/>
            <person name="Hubisz M.J."/>
            <person name="Jaffe D.B."/>
            <person name="Jungreis I."/>
            <person name="Kent W.J."/>
            <person name="Kostka D."/>
            <person name="Lara M."/>
            <person name="Martins A.L."/>
            <person name="Massingham T."/>
            <person name="Moltke I."/>
            <person name="Raney B.J."/>
            <person name="Rasmussen M.D."/>
            <person name="Robinson J."/>
            <person name="Stark A."/>
            <person name="Vilella A.J."/>
            <person name="Wen J."/>
            <person name="Xie X."/>
            <person name="Zody M.C."/>
            <person name="Baldwin J."/>
            <person name="Bloom T."/>
            <person name="Chin C.W."/>
            <person name="Heiman D."/>
            <person name="Nicol R."/>
            <person name="Nusbaum C."/>
            <person name="Young S."/>
            <person name="Wilkinson J."/>
            <person name="Worley K.C."/>
            <person name="Kovar C.L."/>
            <person name="Muzny D.M."/>
            <person name="Gibbs R.A."/>
            <person name="Cree A."/>
            <person name="Dihn H.H."/>
            <person name="Fowler G."/>
            <person name="Jhangiani S."/>
            <person name="Joshi V."/>
            <person name="Lee S."/>
            <person name="Lewis L.R."/>
            <person name="Nazareth L.V."/>
            <person name="Okwuonu G."/>
            <person name="Santibanez J."/>
            <person name="Warren W.C."/>
            <person name="Mardis E.R."/>
            <person name="Weinstock G.M."/>
            <person name="Wilson R.K."/>
            <person name="Delehaunty K."/>
            <person name="Dooling D."/>
            <person name="Fronik C."/>
            <person name="Fulton L."/>
            <person name="Fulton B."/>
            <person name="Graves T."/>
            <person name="Minx P."/>
            <person name="Sodergren E."/>
            <person name="Birney E."/>
            <person name="Margulies E.H."/>
            <person name="Herrero J."/>
            <person name="Green E.D."/>
            <person name="Haussler D."/>
            <person name="Siepel A."/>
            <person name="Goldman N."/>
            <person name="Pollard K.S."/>
            <person name="Pedersen J.S."/>
            <person name="Lander E.S."/>
            <person name="Kellis M."/>
        </authorList>
    </citation>
    <scope>NUCLEOTIDE SEQUENCE [LARGE SCALE GENOMIC DNA]</scope>
    <source>
        <strain evidence="22">Thorbecke</strain>
    </source>
</reference>
<evidence type="ECO:0000256" key="2">
    <source>
        <dbReference type="ARBA" id="ARBA00004240"/>
    </source>
</evidence>
<dbReference type="Gene3D" id="3.10.20.10">
    <property type="match status" value="1"/>
</dbReference>
<evidence type="ECO:0000256" key="1">
    <source>
        <dbReference type="ARBA" id="ARBA00004123"/>
    </source>
</evidence>
<evidence type="ECO:0000256" key="15">
    <source>
        <dbReference type="ARBA" id="ARBA00060878"/>
    </source>
</evidence>
<dbReference type="GO" id="GO:0005811">
    <property type="term" value="C:lipid droplet"/>
    <property type="evidence" value="ECO:0007669"/>
    <property type="project" value="UniProtKB-SubCell"/>
</dbReference>
<evidence type="ECO:0000256" key="3">
    <source>
        <dbReference type="ARBA" id="ARBA00004502"/>
    </source>
</evidence>
<dbReference type="Pfam" id="PF02017">
    <property type="entry name" value="CIDE-N"/>
    <property type="match status" value="1"/>
</dbReference>
<keyword evidence="5" id="KW-0551">Lipid droplet</keyword>
<accession>G1SNM7</accession>
<dbReference type="GO" id="GO:0005783">
    <property type="term" value="C:endoplasmic reticulum"/>
    <property type="evidence" value="ECO:0007669"/>
    <property type="project" value="UniProtKB-SubCell"/>
</dbReference>
<keyword evidence="4" id="KW-0813">Transport</keyword>
<comment type="catalytic activity">
    <reaction evidence="14">
        <text>a triacyl-sn-glycerol(in) = a triacyl-sn-glycerol(out)</text>
        <dbReference type="Rhea" id="RHEA:39011"/>
        <dbReference type="ChEBI" id="CHEBI:64615"/>
    </reaction>
</comment>
<evidence type="ECO:0000256" key="5">
    <source>
        <dbReference type="ARBA" id="ARBA00022677"/>
    </source>
</evidence>
<dbReference type="SMART" id="SM00266">
    <property type="entry name" value="CAD"/>
    <property type="match status" value="1"/>
</dbReference>
<dbReference type="GO" id="GO:0005634">
    <property type="term" value="C:nucleus"/>
    <property type="evidence" value="ECO:0007669"/>
    <property type="project" value="UniProtKB-SubCell"/>
</dbReference>
<evidence type="ECO:0000256" key="14">
    <source>
        <dbReference type="ARBA" id="ARBA00051167"/>
    </source>
</evidence>
<evidence type="ECO:0000256" key="4">
    <source>
        <dbReference type="ARBA" id="ARBA00022448"/>
    </source>
</evidence>
<evidence type="ECO:0000256" key="17">
    <source>
        <dbReference type="ARBA" id="ARBA00076099"/>
    </source>
</evidence>
<dbReference type="PANTHER" id="PTHR12306:SF9">
    <property type="entry name" value="LIPID TRANSFERASE CIDEC"/>
    <property type="match status" value="1"/>
</dbReference>
<evidence type="ECO:0000256" key="13">
    <source>
        <dbReference type="ARBA" id="ARBA00023242"/>
    </source>
</evidence>
<keyword evidence="22" id="KW-1185">Reference proteome</keyword>
<evidence type="ECO:0000256" key="9">
    <source>
        <dbReference type="ARBA" id="ARBA00023015"/>
    </source>
</evidence>
<evidence type="ECO:0000256" key="7">
    <source>
        <dbReference type="ARBA" id="ARBA00022824"/>
    </source>
</evidence>
<dbReference type="PaxDb" id="9986-ENSOCUP00000004598"/>
<dbReference type="AlphaFoldDB" id="G1SNM7"/>
<evidence type="ECO:0000256" key="6">
    <source>
        <dbReference type="ARBA" id="ARBA00022703"/>
    </source>
</evidence>
<keyword evidence="12" id="KW-0804">Transcription</keyword>
<dbReference type="GO" id="GO:0050995">
    <property type="term" value="P:negative regulation of lipid catabolic process"/>
    <property type="evidence" value="ECO:0007669"/>
    <property type="project" value="Ensembl"/>
</dbReference>
<dbReference type="GO" id="GO:0097194">
    <property type="term" value="P:execution phase of apoptosis"/>
    <property type="evidence" value="ECO:0007669"/>
    <property type="project" value="Ensembl"/>
</dbReference>
<evidence type="ECO:0000256" key="18">
    <source>
        <dbReference type="ARBA" id="ARBA00082419"/>
    </source>
</evidence>
<keyword evidence="9" id="KW-0805">Transcription regulation</keyword>
<keyword evidence="8" id="KW-0832">Ubl conjugation</keyword>
<name>G1SNM7_RABIT</name>
<dbReference type="FunFam" id="3.10.20.10:FF:000004">
    <property type="entry name" value="cell death activator CIDE-3 isoform X1"/>
    <property type="match status" value="1"/>
</dbReference>
<dbReference type="FunCoup" id="G1SNM7">
    <property type="interactions" value="16"/>
</dbReference>
<evidence type="ECO:0000313" key="22">
    <source>
        <dbReference type="Proteomes" id="UP000001811"/>
    </source>
</evidence>
<evidence type="ECO:0000256" key="16">
    <source>
        <dbReference type="ARBA" id="ARBA00067120"/>
    </source>
</evidence>
<dbReference type="HOGENOM" id="CLU_090011_1_1_1"/>
<dbReference type="PROSITE" id="PS51135">
    <property type="entry name" value="CIDE_N"/>
    <property type="match status" value="1"/>
</dbReference>
<evidence type="ECO:0000256" key="11">
    <source>
        <dbReference type="ARBA" id="ARBA00023159"/>
    </source>
</evidence>
<dbReference type="SUPFAM" id="SSF54277">
    <property type="entry name" value="CAD &amp; PB1 domains"/>
    <property type="match status" value="1"/>
</dbReference>
<dbReference type="GO" id="GO:0160077">
    <property type="term" value="P:lipid droplet fusion"/>
    <property type="evidence" value="ECO:0007669"/>
    <property type="project" value="Ensembl"/>
</dbReference>
<dbReference type="GO" id="GO:0006869">
    <property type="term" value="P:lipid transport"/>
    <property type="evidence" value="ECO:0007669"/>
    <property type="project" value="UniProtKB-KW"/>
</dbReference>
<proteinExistence type="inferred from homology"/>
<sequence>MEYAVKSLSRLYPKSSSRQVAVRTSVVTQQLLSEPSLQGSRARPCRVSTADRKERKGFSAHSLEDLRHKVWDGLRLADKSFLLVLEEDGTIVDTEEYFQALSGDTVFMVLQKGQQWQPPPEQSTGHSSCSQKPTKKIDVARVTFDLYKLHPQDFIGCLNVKATLYDTYSLSYDLHCHGAKRIVKEALRWALLGMRATGHMLLGTSWYMQRLLDAEEDGQPPTGRASALLPACLRILH</sequence>
<evidence type="ECO:0000259" key="20">
    <source>
        <dbReference type="PROSITE" id="PS51135"/>
    </source>
</evidence>
<evidence type="ECO:0000313" key="21">
    <source>
        <dbReference type="Ensembl" id="ENSOCUP00000004598.3"/>
    </source>
</evidence>
<dbReference type="Proteomes" id="UP000001811">
    <property type="component" value="Unplaced"/>
</dbReference>
<dbReference type="GeneTree" id="ENSGT00390000018596"/>
<evidence type="ECO:0000256" key="8">
    <source>
        <dbReference type="ARBA" id="ARBA00022843"/>
    </source>
</evidence>
<keyword evidence="10" id="KW-0445">Lipid transport</keyword>
<protein>
    <recommendedName>
        <fullName evidence="16">Lipid transferase CIDEC</fullName>
    </recommendedName>
    <alternativeName>
        <fullName evidence="18">Cell death-inducing DFFA-like effector protein C</fullName>
    </alternativeName>
    <alternativeName>
        <fullName evidence="17">Fat-specific protein FSP27</fullName>
    </alternativeName>
</protein>
<dbReference type="STRING" id="9986.ENSOCUP00000004598"/>
<dbReference type="InterPro" id="IPR003508">
    <property type="entry name" value="CIDE-N_dom"/>
</dbReference>